<dbReference type="KEGG" id="bsc:COCSADRAFT_266212"/>
<evidence type="ECO:0000313" key="1">
    <source>
        <dbReference type="EMBL" id="EMD58753.1"/>
    </source>
</evidence>
<evidence type="ECO:0000313" key="2">
    <source>
        <dbReference type="Proteomes" id="UP000016934"/>
    </source>
</evidence>
<dbReference type="EMBL" id="KB445655">
    <property type="protein sequence ID" value="EMD58753.1"/>
    <property type="molecule type" value="Genomic_DNA"/>
</dbReference>
<dbReference type="Proteomes" id="UP000016934">
    <property type="component" value="Unassembled WGS sequence"/>
</dbReference>
<protein>
    <submittedName>
        <fullName evidence="1">Uncharacterized protein</fullName>
    </submittedName>
</protein>
<reference evidence="2" key="2">
    <citation type="journal article" date="2013" name="PLoS Genet.">
        <title>Comparative genome structure, secondary metabolite, and effector coding capacity across Cochliobolus pathogens.</title>
        <authorList>
            <person name="Condon B.J."/>
            <person name="Leng Y."/>
            <person name="Wu D."/>
            <person name="Bushley K.E."/>
            <person name="Ohm R.A."/>
            <person name="Otillar R."/>
            <person name="Martin J."/>
            <person name="Schackwitz W."/>
            <person name="Grimwood J."/>
            <person name="MohdZainudin N."/>
            <person name="Xue C."/>
            <person name="Wang R."/>
            <person name="Manning V.A."/>
            <person name="Dhillon B."/>
            <person name="Tu Z.J."/>
            <person name="Steffenson B.J."/>
            <person name="Salamov A."/>
            <person name="Sun H."/>
            <person name="Lowry S."/>
            <person name="LaButti K."/>
            <person name="Han J."/>
            <person name="Copeland A."/>
            <person name="Lindquist E."/>
            <person name="Barry K."/>
            <person name="Schmutz J."/>
            <person name="Baker S.E."/>
            <person name="Ciuffetti L.M."/>
            <person name="Grigoriev I.V."/>
            <person name="Zhong S."/>
            <person name="Turgeon B.G."/>
        </authorList>
    </citation>
    <scope>NUCLEOTIDE SEQUENCE [LARGE SCALE GENOMIC DNA]</scope>
    <source>
        <strain evidence="2">ND90Pr / ATCC 201652</strain>
    </source>
</reference>
<proteinExistence type="predicted"/>
<name>M2RUA6_COCSN</name>
<reference evidence="1 2" key="1">
    <citation type="journal article" date="2012" name="PLoS Pathog.">
        <title>Diverse lifestyles and strategies of plant pathogenesis encoded in the genomes of eighteen Dothideomycetes fungi.</title>
        <authorList>
            <person name="Ohm R.A."/>
            <person name="Feau N."/>
            <person name="Henrissat B."/>
            <person name="Schoch C.L."/>
            <person name="Horwitz B.A."/>
            <person name="Barry K.W."/>
            <person name="Condon B.J."/>
            <person name="Copeland A.C."/>
            <person name="Dhillon B."/>
            <person name="Glaser F."/>
            <person name="Hesse C.N."/>
            <person name="Kosti I."/>
            <person name="LaButti K."/>
            <person name="Lindquist E.A."/>
            <person name="Lucas S."/>
            <person name="Salamov A.A."/>
            <person name="Bradshaw R.E."/>
            <person name="Ciuffetti L."/>
            <person name="Hamelin R.C."/>
            <person name="Kema G.H.J."/>
            <person name="Lawrence C."/>
            <person name="Scott J.A."/>
            <person name="Spatafora J.W."/>
            <person name="Turgeon B.G."/>
            <person name="de Wit P.J.G.M."/>
            <person name="Zhong S."/>
            <person name="Goodwin S.B."/>
            <person name="Grigoriev I.V."/>
        </authorList>
    </citation>
    <scope>NUCLEOTIDE SEQUENCE [LARGE SCALE GENOMIC DNA]</scope>
    <source>
        <strain evidence="2">ND90Pr / ATCC 201652</strain>
    </source>
</reference>
<dbReference type="GeneID" id="19135525"/>
<gene>
    <name evidence="1" type="ORF">COCSADRAFT_266212</name>
</gene>
<dbReference type="HOGENOM" id="CLU_132178_0_0_1"/>
<accession>M2RUA6</accession>
<sequence>MCIHVSAAVGSGNSCHLPALRLAEPGFGASFSRFLPLRSVLLILLLQSGSSSLHNLHSFPGDGGCRGLAPSSGRVTWISRRELVYPLGKLKLSDIFFSPFSLFLCFSKDIGGLELRVPGYVLAMCYTLRPGFRGRNVVNCTEPCCAISAKWLTWSFVNDSCTRIASRISLVRH</sequence>
<dbReference type="AlphaFoldDB" id="M2RUA6"/>
<keyword evidence="2" id="KW-1185">Reference proteome</keyword>
<dbReference type="OrthoDB" id="10425841at2759"/>
<dbReference type="RefSeq" id="XP_007705786.1">
    <property type="nucleotide sequence ID" value="XM_007707596.1"/>
</dbReference>
<organism evidence="1 2">
    <name type="scientific">Cochliobolus sativus (strain ND90Pr / ATCC 201652)</name>
    <name type="common">Common root rot and spot blotch fungus</name>
    <name type="synonym">Bipolaris sorokiniana</name>
    <dbReference type="NCBI Taxonomy" id="665912"/>
    <lineage>
        <taxon>Eukaryota</taxon>
        <taxon>Fungi</taxon>
        <taxon>Dikarya</taxon>
        <taxon>Ascomycota</taxon>
        <taxon>Pezizomycotina</taxon>
        <taxon>Dothideomycetes</taxon>
        <taxon>Pleosporomycetidae</taxon>
        <taxon>Pleosporales</taxon>
        <taxon>Pleosporineae</taxon>
        <taxon>Pleosporaceae</taxon>
        <taxon>Bipolaris</taxon>
    </lineage>
</organism>